<evidence type="ECO:0008006" key="3">
    <source>
        <dbReference type="Google" id="ProtNLM"/>
    </source>
</evidence>
<dbReference type="PATRIC" id="fig|1400520.3.peg.1034"/>
<comment type="caution">
    <text evidence="1">The sequence shown here is derived from an EMBL/GenBank/DDBJ whole genome shotgun (WGS) entry which is preliminary data.</text>
</comment>
<accession>W6T8S8</accession>
<dbReference type="RefSeq" id="WP_033613702.1">
    <property type="nucleotide sequence ID" value="NZ_KK036478.1"/>
</dbReference>
<dbReference type="STRING" id="1400520.LFAB_05290"/>
<dbReference type="EMBL" id="AWWK01000025">
    <property type="protein sequence ID" value="ETY74762.1"/>
    <property type="molecule type" value="Genomic_DNA"/>
</dbReference>
<gene>
    <name evidence="1" type="ORF">LFAB_05290</name>
</gene>
<evidence type="ECO:0000313" key="2">
    <source>
        <dbReference type="Proteomes" id="UP000019247"/>
    </source>
</evidence>
<dbReference type="AlphaFoldDB" id="W6T8S8"/>
<dbReference type="OrthoDB" id="1767129at2"/>
<dbReference type="InterPro" id="IPR046557">
    <property type="entry name" value="DUF6711"/>
</dbReference>
<dbReference type="HOGENOM" id="CLU_167453_0_0_9"/>
<dbReference type="eggNOG" id="ENOG5032ZPD">
    <property type="taxonomic scope" value="Bacteria"/>
</dbReference>
<reference evidence="1 2" key="1">
    <citation type="journal article" date="2014" name="Genome Announc.">
        <title>Genome Sequence of Lactobacillus fabifermentans Strain T30PCM01, Isolated from Fermenting Grape Marc.</title>
        <authorList>
            <person name="Treu L."/>
            <person name="Vendramin V."/>
            <person name="Bovo B."/>
            <person name="Giacomini A."/>
            <person name="Corich V."/>
            <person name="Campanaro S."/>
        </authorList>
    </citation>
    <scope>NUCLEOTIDE SEQUENCE [LARGE SCALE GENOMIC DNA]</scope>
    <source>
        <strain evidence="1 2">T30PCM01</strain>
    </source>
</reference>
<dbReference type="Proteomes" id="UP000019247">
    <property type="component" value="Unassembled WGS sequence"/>
</dbReference>
<evidence type="ECO:0000313" key="1">
    <source>
        <dbReference type="EMBL" id="ETY74762.1"/>
    </source>
</evidence>
<protein>
    <recommendedName>
        <fullName evidence="3">Prophage protein</fullName>
    </recommendedName>
</protein>
<sequence length="120" mass="13345">MTYSLKIGGTAVKAPQSLECIIQDIDAKASRDANGLLHRDRVAIKRKLTIKWGPLTVPECSAILKAVSGQFFSCTYLDAQEGGMVTKTFYVGDRTTPVYTFNPTTTDYVWQNVSMDFIEQ</sequence>
<organism evidence="1 2">
    <name type="scientific">Lactiplantibacillus fabifermentans T30PCM01</name>
    <dbReference type="NCBI Taxonomy" id="1400520"/>
    <lineage>
        <taxon>Bacteria</taxon>
        <taxon>Bacillati</taxon>
        <taxon>Bacillota</taxon>
        <taxon>Bacilli</taxon>
        <taxon>Lactobacillales</taxon>
        <taxon>Lactobacillaceae</taxon>
        <taxon>Lactiplantibacillus</taxon>
    </lineage>
</organism>
<proteinExistence type="predicted"/>
<name>W6T8S8_9LACO</name>
<dbReference type="Pfam" id="PF20458">
    <property type="entry name" value="DUF6711"/>
    <property type="match status" value="1"/>
</dbReference>